<evidence type="ECO:0000256" key="5">
    <source>
        <dbReference type="SAM" id="MobiDB-lite"/>
    </source>
</evidence>
<dbReference type="CDD" id="cd00130">
    <property type="entry name" value="PAS"/>
    <property type="match status" value="2"/>
</dbReference>
<dbReference type="CDD" id="cd00082">
    <property type="entry name" value="HisKA"/>
    <property type="match status" value="1"/>
</dbReference>
<dbReference type="Proteomes" id="UP001430306">
    <property type="component" value="Unassembled WGS sequence"/>
</dbReference>
<dbReference type="PANTHER" id="PTHR45339:SF5">
    <property type="entry name" value="HISTIDINE KINASE"/>
    <property type="match status" value="1"/>
</dbReference>
<dbReference type="InterPro" id="IPR008207">
    <property type="entry name" value="Sig_transdc_His_kin_Hpt_dom"/>
</dbReference>
<dbReference type="PROSITE" id="PS50110">
    <property type="entry name" value="RESPONSE_REGULATORY"/>
    <property type="match status" value="1"/>
</dbReference>
<evidence type="ECO:0000256" key="4">
    <source>
        <dbReference type="PROSITE-ProRule" id="PRU00169"/>
    </source>
</evidence>
<dbReference type="EC" id="2.7.13.3" evidence="2"/>
<evidence type="ECO:0000313" key="11">
    <source>
        <dbReference type="EMBL" id="MCC9642619.1"/>
    </source>
</evidence>
<dbReference type="SMART" id="SM00448">
    <property type="entry name" value="REC"/>
    <property type="match status" value="1"/>
</dbReference>
<dbReference type="InterPro" id="IPR036641">
    <property type="entry name" value="HPT_dom_sf"/>
</dbReference>
<keyword evidence="6" id="KW-1133">Transmembrane helix</keyword>
<dbReference type="SMART" id="SM00388">
    <property type="entry name" value="HisKA"/>
    <property type="match status" value="1"/>
</dbReference>
<dbReference type="CDD" id="cd17546">
    <property type="entry name" value="REC_hyHK_CKI1_RcsC-like"/>
    <property type="match status" value="1"/>
</dbReference>
<dbReference type="Pfam" id="PF00989">
    <property type="entry name" value="PAS"/>
    <property type="match status" value="1"/>
</dbReference>
<evidence type="ECO:0000259" key="7">
    <source>
        <dbReference type="PROSITE" id="PS50109"/>
    </source>
</evidence>
<dbReference type="PROSITE" id="PS50112">
    <property type="entry name" value="PAS"/>
    <property type="match status" value="2"/>
</dbReference>
<dbReference type="Gene3D" id="3.30.450.20">
    <property type="entry name" value="PAS domain"/>
    <property type="match status" value="2"/>
</dbReference>
<dbReference type="Pfam" id="PF00512">
    <property type="entry name" value="HisKA"/>
    <property type="match status" value="1"/>
</dbReference>
<feature type="domain" description="PAS" evidence="9">
    <location>
        <begin position="197"/>
        <end position="241"/>
    </location>
</feature>
<feature type="domain" description="PAS" evidence="9">
    <location>
        <begin position="323"/>
        <end position="378"/>
    </location>
</feature>
<dbReference type="InterPro" id="IPR003661">
    <property type="entry name" value="HisK_dim/P_dom"/>
</dbReference>
<evidence type="ECO:0000256" key="2">
    <source>
        <dbReference type="ARBA" id="ARBA00012438"/>
    </source>
</evidence>
<organism evidence="11 12">
    <name type="scientific">Rhodopirellula halodulae</name>
    <dbReference type="NCBI Taxonomy" id="2894198"/>
    <lineage>
        <taxon>Bacteria</taxon>
        <taxon>Pseudomonadati</taxon>
        <taxon>Planctomycetota</taxon>
        <taxon>Planctomycetia</taxon>
        <taxon>Pirellulales</taxon>
        <taxon>Pirellulaceae</taxon>
        <taxon>Rhodopirellula</taxon>
    </lineage>
</organism>
<dbReference type="SMART" id="SM00387">
    <property type="entry name" value="HATPase_c"/>
    <property type="match status" value="1"/>
</dbReference>
<keyword evidence="6" id="KW-0812">Transmembrane</keyword>
<dbReference type="PRINTS" id="PR00344">
    <property type="entry name" value="BCTRLSENSOR"/>
</dbReference>
<comment type="caution">
    <text evidence="11">The sequence shown here is derived from an EMBL/GenBank/DDBJ whole genome shotgun (WGS) entry which is preliminary data.</text>
</comment>
<feature type="transmembrane region" description="Helical" evidence="6">
    <location>
        <begin position="131"/>
        <end position="148"/>
    </location>
</feature>
<dbReference type="PROSITE" id="PS50113">
    <property type="entry name" value="PAC"/>
    <property type="match status" value="1"/>
</dbReference>
<dbReference type="PROSITE" id="PS50109">
    <property type="entry name" value="HIS_KIN"/>
    <property type="match status" value="1"/>
</dbReference>
<feature type="domain" description="Histidine kinase" evidence="7">
    <location>
        <begin position="456"/>
        <end position="698"/>
    </location>
</feature>
<feature type="transmembrane region" description="Helical" evidence="6">
    <location>
        <begin position="66"/>
        <end position="83"/>
    </location>
</feature>
<dbReference type="SUPFAM" id="SSF47384">
    <property type="entry name" value="Homodimeric domain of signal transducing histidine kinase"/>
    <property type="match status" value="1"/>
</dbReference>
<dbReference type="Gene3D" id="1.10.287.130">
    <property type="match status" value="1"/>
</dbReference>
<dbReference type="SUPFAM" id="SSF55874">
    <property type="entry name" value="ATPase domain of HSP90 chaperone/DNA topoisomerase II/histidine kinase"/>
    <property type="match status" value="1"/>
</dbReference>
<protein>
    <recommendedName>
        <fullName evidence="2">histidine kinase</fullName>
        <ecNumber evidence="2">2.7.13.3</ecNumber>
    </recommendedName>
</protein>
<dbReference type="SUPFAM" id="SSF55785">
    <property type="entry name" value="PYP-like sensor domain (PAS domain)"/>
    <property type="match status" value="2"/>
</dbReference>
<reference evidence="11" key="1">
    <citation type="submission" date="2021-11" db="EMBL/GenBank/DDBJ databases">
        <title>Genome sequence.</title>
        <authorList>
            <person name="Sun Q."/>
        </authorList>
    </citation>
    <scope>NUCLEOTIDE SEQUENCE</scope>
    <source>
        <strain evidence="11">JC740</strain>
    </source>
</reference>
<dbReference type="InterPro" id="IPR001789">
    <property type="entry name" value="Sig_transdc_resp-reg_receiver"/>
</dbReference>
<comment type="catalytic activity">
    <reaction evidence="1">
        <text>ATP + protein L-histidine = ADP + protein N-phospho-L-histidine.</text>
        <dbReference type="EC" id="2.7.13.3"/>
    </reaction>
</comment>
<feature type="region of interest" description="Disordered" evidence="5">
    <location>
        <begin position="1002"/>
        <end position="1062"/>
    </location>
</feature>
<dbReference type="InterPro" id="IPR005467">
    <property type="entry name" value="His_kinase_dom"/>
</dbReference>
<dbReference type="Gene3D" id="3.30.565.10">
    <property type="entry name" value="Histidine kinase-like ATPase, C-terminal domain"/>
    <property type="match status" value="1"/>
</dbReference>
<dbReference type="InterPro" id="IPR036097">
    <property type="entry name" value="HisK_dim/P_sf"/>
</dbReference>
<dbReference type="PANTHER" id="PTHR45339">
    <property type="entry name" value="HYBRID SIGNAL TRANSDUCTION HISTIDINE KINASE J"/>
    <property type="match status" value="1"/>
</dbReference>
<feature type="region of interest" description="Disordered" evidence="5">
    <location>
        <begin position="815"/>
        <end position="875"/>
    </location>
</feature>
<evidence type="ECO:0000259" key="8">
    <source>
        <dbReference type="PROSITE" id="PS50110"/>
    </source>
</evidence>
<feature type="domain" description="PAC" evidence="10">
    <location>
        <begin position="268"/>
        <end position="322"/>
    </location>
</feature>
<keyword evidence="12" id="KW-1185">Reference proteome</keyword>
<keyword evidence="6" id="KW-0472">Membrane</keyword>
<dbReference type="SUPFAM" id="SSF47226">
    <property type="entry name" value="Histidine-containing phosphotransfer domain, HPT domain"/>
    <property type="match status" value="1"/>
</dbReference>
<feature type="transmembrane region" description="Helical" evidence="6">
    <location>
        <begin position="90"/>
        <end position="111"/>
    </location>
</feature>
<feature type="compositionally biased region" description="Low complexity" evidence="5">
    <location>
        <begin position="1006"/>
        <end position="1015"/>
    </location>
</feature>
<dbReference type="InterPro" id="IPR035965">
    <property type="entry name" value="PAS-like_dom_sf"/>
</dbReference>
<gene>
    <name evidence="11" type="ORF">LOC71_10060</name>
</gene>
<accession>A0ABS8NGE2</accession>
<dbReference type="NCBIfam" id="TIGR00229">
    <property type="entry name" value="sensory_box"/>
    <property type="match status" value="2"/>
</dbReference>
<keyword evidence="3 4" id="KW-0597">Phosphoprotein</keyword>
<evidence type="ECO:0000256" key="1">
    <source>
        <dbReference type="ARBA" id="ARBA00000085"/>
    </source>
</evidence>
<dbReference type="EMBL" id="JAJKFW010000022">
    <property type="protein sequence ID" value="MCC9642619.1"/>
    <property type="molecule type" value="Genomic_DNA"/>
</dbReference>
<dbReference type="SUPFAM" id="SSF52172">
    <property type="entry name" value="CheY-like"/>
    <property type="match status" value="1"/>
</dbReference>
<dbReference type="Gene3D" id="1.20.120.160">
    <property type="entry name" value="HPT domain"/>
    <property type="match status" value="1"/>
</dbReference>
<dbReference type="Gene3D" id="3.40.50.2300">
    <property type="match status" value="1"/>
</dbReference>
<evidence type="ECO:0000259" key="10">
    <source>
        <dbReference type="PROSITE" id="PS50113"/>
    </source>
</evidence>
<dbReference type="InterPro" id="IPR004358">
    <property type="entry name" value="Sig_transdc_His_kin-like_C"/>
</dbReference>
<dbReference type="SMART" id="SM00091">
    <property type="entry name" value="PAS"/>
    <property type="match status" value="2"/>
</dbReference>
<dbReference type="InterPro" id="IPR013656">
    <property type="entry name" value="PAS_4"/>
</dbReference>
<dbReference type="InterPro" id="IPR000014">
    <property type="entry name" value="PAS"/>
</dbReference>
<dbReference type="Pfam" id="PF01627">
    <property type="entry name" value="Hpt"/>
    <property type="match status" value="1"/>
</dbReference>
<dbReference type="InterPro" id="IPR011006">
    <property type="entry name" value="CheY-like_superfamily"/>
</dbReference>
<evidence type="ECO:0000313" key="12">
    <source>
        <dbReference type="Proteomes" id="UP001430306"/>
    </source>
</evidence>
<feature type="domain" description="Response regulatory" evidence="8">
    <location>
        <begin position="878"/>
        <end position="997"/>
    </location>
</feature>
<feature type="modified residue" description="4-aspartylphosphate" evidence="4">
    <location>
        <position position="927"/>
    </location>
</feature>
<evidence type="ECO:0000256" key="6">
    <source>
        <dbReference type="SAM" id="Phobius"/>
    </source>
</evidence>
<feature type="compositionally biased region" description="Polar residues" evidence="5">
    <location>
        <begin position="1032"/>
        <end position="1059"/>
    </location>
</feature>
<evidence type="ECO:0000256" key="3">
    <source>
        <dbReference type="ARBA" id="ARBA00022553"/>
    </source>
</evidence>
<dbReference type="InterPro" id="IPR000700">
    <property type="entry name" value="PAS-assoc_C"/>
</dbReference>
<dbReference type="Pfam" id="PF02518">
    <property type="entry name" value="HATPase_c"/>
    <property type="match status" value="1"/>
</dbReference>
<evidence type="ECO:0000259" key="9">
    <source>
        <dbReference type="PROSITE" id="PS50112"/>
    </source>
</evidence>
<name>A0ABS8NGE2_9BACT</name>
<dbReference type="InterPro" id="IPR036890">
    <property type="entry name" value="HATPase_C_sf"/>
</dbReference>
<sequence>MTHSLHATLGHSKTLVDGGSVTLMKNLPKSFEWIRGWWLRVWRRPRSWVTLIAVVSIVDAITPPDWAVVVAHLIVLPLAWVFLHRRFITWLTAIQSVSVAAVGLLHVFGPISQWFTESTELETFSWIEPVRLWTFFALMATGYFHVYLQGRLRTRLKHQRMLQHRVNRRSLQIRRVNRALRNEVTRRQETQHRLDQSETTFQSLIDRMHLQVARKSAEGVFTYANEQFCNDIGMTPVDVIGSTDAELFGESIGEKYRADDLVVMSTGQAVDKVEVHPGPDGRIGFAQVFKAPEYDQNGQCVGVQIIFWDITEKHRNEIALRDSEARKRALFDAAGDAVLLIDSERSIVEANPSASNLLQAGGGRLVGRPLTDLISPADTHWSTLPLTQRHQLRLQRGDGTSFESEVSMHNIPVGDATGHAVIIRDVTLQQEAFDAMREAKAAAEQANRTKTQFMAGISHELRTPLGGIRGLTDLLGQQTLPNAARRYVNLIAQNTELLRDVIEDILDFAAIEAGRVAIDPIPIDLHEVVGDAFGCLAVRVADKPVRLCMSIDPNTSRRVIADPKRLRQIVINLAGNAIKFTKEGEVSLRLRVLPDSSDSRIGGDSVAHVDHDSEYKNAELARFELVVADTGIGIAPENQTRIFDAFEQADRGTNKQFGGTGLGLAIARGLAQRMGGDITVSSTVGEGSQFRCVVVLPLDEKTKHAGVACPVPRDGDTVVVSVGNATMQDSIAETLLHCQWPIRTPSKLDTTCKHLHWILTDQTADAAFRIRARKSSDRVIWITRAGEPTPRRAKREDAVVIEPLHPDELRRWLAGKPLLQSSRGQRKRRRGTKGFTTKRIESAVPADNPKDPTKQPIQAEPADGSHGASEPAEESGYRLLVVDDSATNRLVIHDQLVASGHRVQTADSGEVAVERVANEAFDCVMMDLQMPNMDGTEATRKIHEIATTEGRTAPPIIALTAHVTDQHRKLCREAGMDGYITKPVDLDLLLSEIERVLASRGELRGESGSSIGSSLKTANETSPVNSPPDRALNQTSDDGSLKTADQSIDSSANNQSSISADGDWDWRSQLSKHCGGDPATMDSVCDAFLMEVPALLTNLKRGAKQGDPKKLRSASHTLKSCLRYFAPKDDVAQAAKIESAVQDKQWVERLKQATQTGSAADGSSEEAVAIEELHATATKWVTLIRESADQR</sequence>
<dbReference type="Pfam" id="PF08448">
    <property type="entry name" value="PAS_4"/>
    <property type="match status" value="1"/>
</dbReference>
<dbReference type="CDD" id="cd16922">
    <property type="entry name" value="HATPase_EvgS-ArcB-TorS-like"/>
    <property type="match status" value="1"/>
</dbReference>
<dbReference type="Pfam" id="PF00072">
    <property type="entry name" value="Response_reg"/>
    <property type="match status" value="1"/>
</dbReference>
<proteinExistence type="predicted"/>
<dbReference type="InterPro" id="IPR003594">
    <property type="entry name" value="HATPase_dom"/>
</dbReference>
<dbReference type="InterPro" id="IPR013767">
    <property type="entry name" value="PAS_fold"/>
</dbReference>